<accession>A0AAV3YLL6</accession>
<gene>
    <name evidence="3" type="ORF">PoB_000978200</name>
</gene>
<dbReference type="AlphaFoldDB" id="A0AAV3YLL6"/>
<reference evidence="3 4" key="1">
    <citation type="journal article" date="2021" name="Elife">
        <title>Chloroplast acquisition without the gene transfer in kleptoplastic sea slugs, Plakobranchus ocellatus.</title>
        <authorList>
            <person name="Maeda T."/>
            <person name="Takahashi S."/>
            <person name="Yoshida T."/>
            <person name="Shimamura S."/>
            <person name="Takaki Y."/>
            <person name="Nagai Y."/>
            <person name="Toyoda A."/>
            <person name="Suzuki Y."/>
            <person name="Arimoto A."/>
            <person name="Ishii H."/>
            <person name="Satoh N."/>
            <person name="Nishiyama T."/>
            <person name="Hasebe M."/>
            <person name="Maruyama T."/>
            <person name="Minagawa J."/>
            <person name="Obokata J."/>
            <person name="Shigenobu S."/>
        </authorList>
    </citation>
    <scope>NUCLEOTIDE SEQUENCE [LARGE SCALE GENOMIC DNA]</scope>
</reference>
<sequence>MNFTSTLFCLTAATEKEDPVSTSPVPPFGVISAVVAELLLLLCFSIFILLYRRLQQNRRSHEDSMSTISDSVASSLKPPRPYLGYGCSVPHATSSRPSPRAMLTVGRSGSLAVQT</sequence>
<keyword evidence="2" id="KW-0812">Transmembrane</keyword>
<evidence type="ECO:0000313" key="3">
    <source>
        <dbReference type="EMBL" id="GFN83276.1"/>
    </source>
</evidence>
<evidence type="ECO:0000313" key="4">
    <source>
        <dbReference type="Proteomes" id="UP000735302"/>
    </source>
</evidence>
<dbReference type="EMBL" id="BLXT01001120">
    <property type="protein sequence ID" value="GFN83276.1"/>
    <property type="molecule type" value="Genomic_DNA"/>
</dbReference>
<feature type="region of interest" description="Disordered" evidence="1">
    <location>
        <begin position="91"/>
        <end position="115"/>
    </location>
</feature>
<protein>
    <submittedName>
        <fullName evidence="3">Uncharacterized protein</fullName>
    </submittedName>
</protein>
<organism evidence="3 4">
    <name type="scientific">Plakobranchus ocellatus</name>
    <dbReference type="NCBI Taxonomy" id="259542"/>
    <lineage>
        <taxon>Eukaryota</taxon>
        <taxon>Metazoa</taxon>
        <taxon>Spiralia</taxon>
        <taxon>Lophotrochozoa</taxon>
        <taxon>Mollusca</taxon>
        <taxon>Gastropoda</taxon>
        <taxon>Heterobranchia</taxon>
        <taxon>Euthyneura</taxon>
        <taxon>Panpulmonata</taxon>
        <taxon>Sacoglossa</taxon>
        <taxon>Placobranchoidea</taxon>
        <taxon>Plakobranchidae</taxon>
        <taxon>Plakobranchus</taxon>
    </lineage>
</organism>
<feature type="transmembrane region" description="Helical" evidence="2">
    <location>
        <begin position="30"/>
        <end position="51"/>
    </location>
</feature>
<name>A0AAV3YLL6_9GAST</name>
<evidence type="ECO:0000256" key="2">
    <source>
        <dbReference type="SAM" id="Phobius"/>
    </source>
</evidence>
<proteinExistence type="predicted"/>
<keyword evidence="4" id="KW-1185">Reference proteome</keyword>
<dbReference type="Proteomes" id="UP000735302">
    <property type="component" value="Unassembled WGS sequence"/>
</dbReference>
<evidence type="ECO:0000256" key="1">
    <source>
        <dbReference type="SAM" id="MobiDB-lite"/>
    </source>
</evidence>
<keyword evidence="2" id="KW-1133">Transmembrane helix</keyword>
<comment type="caution">
    <text evidence="3">The sequence shown here is derived from an EMBL/GenBank/DDBJ whole genome shotgun (WGS) entry which is preliminary data.</text>
</comment>
<keyword evidence="2" id="KW-0472">Membrane</keyword>